<feature type="transmembrane region" description="Helical" evidence="6">
    <location>
        <begin position="12"/>
        <end position="34"/>
    </location>
</feature>
<evidence type="ECO:0000256" key="3">
    <source>
        <dbReference type="ARBA" id="ARBA00022692"/>
    </source>
</evidence>
<evidence type="ECO:0000256" key="1">
    <source>
        <dbReference type="ARBA" id="ARBA00004141"/>
    </source>
</evidence>
<sequence>MPQQDNDIGGQISRFAIIGVLNTCFGLAVILFFYRVLGSSLIVSNAAGYGMGLVLSFALNGFWTFDASTYKLTMVIKYLLLVGAAFIINMLVIMSLMSLGLPYWIAQIVGVITYSSIVFLGMKYAVFTK</sequence>
<reference evidence="8 9" key="1">
    <citation type="submission" date="2017-03" db="EMBL/GenBank/DDBJ databases">
        <authorList>
            <person name="Afonso C.L."/>
            <person name="Miller P.J."/>
            <person name="Scott M.A."/>
            <person name="Spackman E."/>
            <person name="Goraichik I."/>
            <person name="Dimitrov K.M."/>
            <person name="Suarez D.L."/>
            <person name="Swayne D.E."/>
        </authorList>
    </citation>
    <scope>NUCLEOTIDE SEQUENCE [LARGE SCALE GENOMIC DNA]</scope>
    <source>
        <strain evidence="8 9">CECT 7971</strain>
    </source>
</reference>
<keyword evidence="5 6" id="KW-0472">Membrane</keyword>
<dbReference type="RefSeq" id="WP_170842141.1">
    <property type="nucleotide sequence ID" value="NZ_FNZV01000004.1"/>
</dbReference>
<evidence type="ECO:0000256" key="2">
    <source>
        <dbReference type="ARBA" id="ARBA00009399"/>
    </source>
</evidence>
<gene>
    <name evidence="8" type="ORF">PAM7971_01951</name>
</gene>
<dbReference type="GO" id="GO:0000271">
    <property type="term" value="P:polysaccharide biosynthetic process"/>
    <property type="evidence" value="ECO:0007669"/>
    <property type="project" value="InterPro"/>
</dbReference>
<feature type="transmembrane region" description="Helical" evidence="6">
    <location>
        <begin position="75"/>
        <end position="97"/>
    </location>
</feature>
<evidence type="ECO:0000313" key="9">
    <source>
        <dbReference type="Proteomes" id="UP000193307"/>
    </source>
</evidence>
<evidence type="ECO:0000259" key="7">
    <source>
        <dbReference type="Pfam" id="PF04138"/>
    </source>
</evidence>
<keyword evidence="9" id="KW-1185">Reference proteome</keyword>
<dbReference type="InterPro" id="IPR051401">
    <property type="entry name" value="GtrA_CellWall_Glycosyl"/>
</dbReference>
<protein>
    <submittedName>
        <fullName evidence="8">GtrA-like protein</fullName>
    </submittedName>
</protein>
<feature type="transmembrane region" description="Helical" evidence="6">
    <location>
        <begin position="46"/>
        <end position="63"/>
    </location>
</feature>
<dbReference type="PANTHER" id="PTHR38459">
    <property type="entry name" value="PROPHAGE BACTOPRENOL-LINKED GLUCOSE TRANSLOCASE HOMOLOG"/>
    <property type="match status" value="1"/>
</dbReference>
<name>A0A1Y5SIS6_9RHOB</name>
<keyword evidence="3 6" id="KW-0812">Transmembrane</keyword>
<dbReference type="STRING" id="658057.SAMN04488032_104127"/>
<dbReference type="GO" id="GO:0005886">
    <property type="term" value="C:plasma membrane"/>
    <property type="evidence" value="ECO:0007669"/>
    <property type="project" value="TreeGrafter"/>
</dbReference>
<comment type="subcellular location">
    <subcellularLocation>
        <location evidence="1">Membrane</location>
        <topology evidence="1">Multi-pass membrane protein</topology>
    </subcellularLocation>
</comment>
<evidence type="ECO:0000313" key="8">
    <source>
        <dbReference type="EMBL" id="SLN41773.1"/>
    </source>
</evidence>
<dbReference type="Proteomes" id="UP000193307">
    <property type="component" value="Unassembled WGS sequence"/>
</dbReference>
<evidence type="ECO:0000256" key="4">
    <source>
        <dbReference type="ARBA" id="ARBA00022989"/>
    </source>
</evidence>
<dbReference type="AlphaFoldDB" id="A0A1Y5SIS6"/>
<comment type="similarity">
    <text evidence="2">Belongs to the GtrA family.</text>
</comment>
<dbReference type="EMBL" id="FWFW01000005">
    <property type="protein sequence ID" value="SLN41773.1"/>
    <property type="molecule type" value="Genomic_DNA"/>
</dbReference>
<dbReference type="PANTHER" id="PTHR38459:SF1">
    <property type="entry name" value="PROPHAGE BACTOPRENOL-LINKED GLUCOSE TRANSLOCASE HOMOLOG"/>
    <property type="match status" value="1"/>
</dbReference>
<dbReference type="InterPro" id="IPR007267">
    <property type="entry name" value="GtrA_DPMS_TM"/>
</dbReference>
<feature type="transmembrane region" description="Helical" evidence="6">
    <location>
        <begin position="103"/>
        <end position="126"/>
    </location>
</feature>
<dbReference type="Pfam" id="PF04138">
    <property type="entry name" value="GtrA_DPMS_TM"/>
    <property type="match status" value="1"/>
</dbReference>
<organism evidence="8 9">
    <name type="scientific">Pacificibacter marinus</name>
    <dbReference type="NCBI Taxonomy" id="658057"/>
    <lineage>
        <taxon>Bacteria</taxon>
        <taxon>Pseudomonadati</taxon>
        <taxon>Pseudomonadota</taxon>
        <taxon>Alphaproteobacteria</taxon>
        <taxon>Rhodobacterales</taxon>
        <taxon>Roseobacteraceae</taxon>
        <taxon>Pacificibacter</taxon>
    </lineage>
</organism>
<feature type="domain" description="GtrA/DPMS transmembrane" evidence="7">
    <location>
        <begin position="14"/>
        <end position="127"/>
    </location>
</feature>
<evidence type="ECO:0000256" key="6">
    <source>
        <dbReference type="SAM" id="Phobius"/>
    </source>
</evidence>
<keyword evidence="4 6" id="KW-1133">Transmembrane helix</keyword>
<accession>A0A1Y5SIS6</accession>
<evidence type="ECO:0000256" key="5">
    <source>
        <dbReference type="ARBA" id="ARBA00023136"/>
    </source>
</evidence>
<proteinExistence type="inferred from homology"/>